<reference evidence="1" key="1">
    <citation type="submission" date="2021-05" db="EMBL/GenBank/DDBJ databases">
        <authorList>
            <person name="Scholz U."/>
            <person name="Mascher M."/>
            <person name="Fiebig A."/>
        </authorList>
    </citation>
    <scope>NUCLEOTIDE SEQUENCE [LARGE SCALE GENOMIC DNA]</scope>
</reference>
<dbReference type="Proteomes" id="UP001732700">
    <property type="component" value="Chromosome 2A"/>
</dbReference>
<name>A0ACD5UFJ3_AVESA</name>
<keyword evidence="2" id="KW-1185">Reference proteome</keyword>
<reference evidence="1" key="2">
    <citation type="submission" date="2025-09" db="UniProtKB">
        <authorList>
            <consortium name="EnsemblPlants"/>
        </authorList>
    </citation>
    <scope>IDENTIFICATION</scope>
</reference>
<sequence>MAKAAVALAGLRLTVSPLLKVLLSEGSKYLGVDMARELHELETTIMPQFEMMINAAEKVNHGAILDKWLHDLKQALDNAEDLSDDHEYNILKRKAKGKDDSSTSTALMPLHVVSSRLSNLRPKNIKHIRELNKLKAILAKAKDFCELLCLPAGSITEGPAVPTVVVPQITSTPPLQVIGRDKDRDRIIHLLTKPSSAEVCSARYSGLAIVGAGGMGKSTLAQYVYNDKRVEEYFDVRLWVCISRKLNVRRHIQEIIESATKGECPRLDNLDTLQGKLRDALQGSDKFLLVLDDIWFDDSNNEMDWDQLLAPLFSRQAGSKVLVTSRRDTFPAALCCSEVFCLTSMEDSQFLALLKYHAFSGPEIRNPQLRERQEGIAEKIAKRLGKSPLAAKVVGSQLKGKTNISAWIDALTIQIDNISETRRALLWSYEKLDPRLQRCFLYCSLFPKGHRFEIEKLVHLWVAEGFVDSCNVDKRMEDVGRDYFNEMVSASFFQQVNWRSYVMHDLLHDLAQLLAKEVCFRLEDDKVTEIPYTVRYLSVRVESMKQHKQSICKLHHLRTVICIDPLTDDVSDVFNQILQNLKKLRVLYLSSYSSSKLPESIGELKYLRYLNIIGTLISELPRSLCTLYHLQLLQFNDKVMSLPDMICNLSMLRHLKVYTDMKPGNIGDLPQIPNVGKLTSLQELRDFSLKKQKGYELRQLGDMRELGGSLAVRNLEIVTGKDEALESRLHQKSHLESLQLVWCCGNDVIGEDHLDLEVLEGLKPPPQVGALTIEGYRSAKYPSWLTEDSYFQNLESFSLRNCSMLEGLPPNTELLRNFSSLVLYNVSNLKELPRIPAGLKKLAVDQCPLLISVPSDELKQQEKHDQSENISRTDHLEARLACLWEVPSPWNIKMALPSEHSSLKQLIPLIDAGMPHLQTIRNALGRERDLVKEDIIKAWICCHQQRIRLVYGGRVGLPLVPPSGLCELDLSSCNITDGALAVCLDGLTSLRKLSLSVIMTLTTLPSQVVFLHLRKLVELSIKRCWCLRSLGGIRAATSLSRVGLYCCPSLELARGAEFMPLSLGCLIIMGCVLAADFLCDDWPHLSYLTISSCRSRMSLTFGSLTSIRTLLLFHLPDLCTLEGFTSLQLRELSLVDVPNLTIKCISQLRIQKSLQVSSSVVLNHMLSAEGFTVPPTLIIRDCEETSFLFEESANFSSVVDLEFRWCEMRSLPTNLKCLPSLTKLQIICCDNISSLPDLPTSLQHISVLNCELLKKSCCAPDGESWPKIAHVRWKDLQFR</sequence>
<organism evidence="1 2">
    <name type="scientific">Avena sativa</name>
    <name type="common">Oat</name>
    <dbReference type="NCBI Taxonomy" id="4498"/>
    <lineage>
        <taxon>Eukaryota</taxon>
        <taxon>Viridiplantae</taxon>
        <taxon>Streptophyta</taxon>
        <taxon>Embryophyta</taxon>
        <taxon>Tracheophyta</taxon>
        <taxon>Spermatophyta</taxon>
        <taxon>Magnoliopsida</taxon>
        <taxon>Liliopsida</taxon>
        <taxon>Poales</taxon>
        <taxon>Poaceae</taxon>
        <taxon>BOP clade</taxon>
        <taxon>Pooideae</taxon>
        <taxon>Poodae</taxon>
        <taxon>Poeae</taxon>
        <taxon>Poeae Chloroplast Group 1 (Aveneae type)</taxon>
        <taxon>Aveninae</taxon>
        <taxon>Avena</taxon>
    </lineage>
</organism>
<dbReference type="EnsemblPlants" id="AVESA.00010b.r2.2AG0245770.1">
    <property type="protein sequence ID" value="AVESA.00010b.r2.2AG0245770.1.CDS.1"/>
    <property type="gene ID" value="AVESA.00010b.r2.2AG0245770"/>
</dbReference>
<accession>A0ACD5UFJ3</accession>
<evidence type="ECO:0000313" key="1">
    <source>
        <dbReference type="EnsemblPlants" id="AVESA.00010b.r2.2AG0245770.1.CDS.1"/>
    </source>
</evidence>
<proteinExistence type="predicted"/>
<evidence type="ECO:0000313" key="2">
    <source>
        <dbReference type="Proteomes" id="UP001732700"/>
    </source>
</evidence>
<protein>
    <submittedName>
        <fullName evidence="1">Uncharacterized protein</fullName>
    </submittedName>
</protein>